<accession>M8B8L7</accession>
<proteinExistence type="predicted"/>
<reference evidence="1" key="1">
    <citation type="submission" date="2015-06" db="UniProtKB">
        <authorList>
            <consortium name="EnsemblPlants"/>
        </authorList>
    </citation>
    <scope>IDENTIFICATION</scope>
</reference>
<protein>
    <submittedName>
        <fullName evidence="1">Uncharacterized protein</fullName>
    </submittedName>
</protein>
<organism evidence="1">
    <name type="scientific">Aegilops tauschii</name>
    <name type="common">Tausch's goatgrass</name>
    <name type="synonym">Aegilops squarrosa</name>
    <dbReference type="NCBI Taxonomy" id="37682"/>
    <lineage>
        <taxon>Eukaryota</taxon>
        <taxon>Viridiplantae</taxon>
        <taxon>Streptophyta</taxon>
        <taxon>Embryophyta</taxon>
        <taxon>Tracheophyta</taxon>
        <taxon>Spermatophyta</taxon>
        <taxon>Magnoliopsida</taxon>
        <taxon>Liliopsida</taxon>
        <taxon>Poales</taxon>
        <taxon>Poaceae</taxon>
        <taxon>BOP clade</taxon>
        <taxon>Pooideae</taxon>
        <taxon>Triticodae</taxon>
        <taxon>Triticeae</taxon>
        <taxon>Triticinae</taxon>
        <taxon>Aegilops</taxon>
    </lineage>
</organism>
<dbReference type="AlphaFoldDB" id="M8B8L7"/>
<sequence>MQAPRAPVLVQNENLPIFRGNQPTSCPPRRIRIELSPCADPLRVPAVVWPGVDGKKAGVARGPAARAGRRALGDLGRAGKAPPAGAAGKAAAAAAAVSVQGLKGVAKPSSLSDGDWVKCCEWAKGGIETASFTGNDMQRLMADEQEERIRKKVEKAMATLQVSMNSIYDINVPSKISLDDPDDETTLELDPEFLPPTAYLSSRLGEHDGNYLLSDLEFEHDPFSGCNFDLKLKDDY</sequence>
<evidence type="ECO:0000313" key="1">
    <source>
        <dbReference type="EnsemblPlants" id="EMT10316"/>
    </source>
</evidence>
<name>M8B8L7_AEGTA</name>
<dbReference type="EnsemblPlants" id="EMT10316">
    <property type="protein sequence ID" value="EMT10316"/>
    <property type="gene ID" value="F775_11824"/>
</dbReference>